<proteinExistence type="predicted"/>
<dbReference type="EMBL" id="VSSQ01097148">
    <property type="protein sequence ID" value="MPN40612.1"/>
    <property type="molecule type" value="Genomic_DNA"/>
</dbReference>
<protein>
    <submittedName>
        <fullName evidence="1">Uncharacterized protein</fullName>
    </submittedName>
</protein>
<sequence>MTITRLTELTLSFFAQLTGVKQADFFIDVLPKNEVKGLEFYHHENYKNKNYLDDCFWIGRLHIVFSRANLGIARN</sequence>
<organism evidence="1">
    <name type="scientific">bioreactor metagenome</name>
    <dbReference type="NCBI Taxonomy" id="1076179"/>
    <lineage>
        <taxon>unclassified sequences</taxon>
        <taxon>metagenomes</taxon>
        <taxon>ecological metagenomes</taxon>
    </lineage>
</organism>
<accession>A0A645HQ84</accession>
<evidence type="ECO:0000313" key="1">
    <source>
        <dbReference type="EMBL" id="MPN40612.1"/>
    </source>
</evidence>
<gene>
    <name evidence="1" type="ORF">SDC9_188150</name>
</gene>
<name>A0A645HQ84_9ZZZZ</name>
<dbReference type="AlphaFoldDB" id="A0A645HQ84"/>
<reference evidence="1" key="1">
    <citation type="submission" date="2019-08" db="EMBL/GenBank/DDBJ databases">
        <authorList>
            <person name="Kucharzyk K."/>
            <person name="Murdoch R.W."/>
            <person name="Higgins S."/>
            <person name="Loffler F."/>
        </authorList>
    </citation>
    <scope>NUCLEOTIDE SEQUENCE</scope>
</reference>
<comment type="caution">
    <text evidence="1">The sequence shown here is derived from an EMBL/GenBank/DDBJ whole genome shotgun (WGS) entry which is preliminary data.</text>
</comment>